<dbReference type="InterPro" id="IPR036873">
    <property type="entry name" value="Rhodanese-like_dom_sf"/>
</dbReference>
<dbReference type="RefSeq" id="WP_076084561.1">
    <property type="nucleotide sequence ID" value="NZ_CP019070.1"/>
</dbReference>
<evidence type="ECO:0000313" key="2">
    <source>
        <dbReference type="EMBL" id="APW65015.1"/>
    </source>
</evidence>
<name>A0A1P8KKF4_9BACT</name>
<dbReference type="OrthoDB" id="9784513at2"/>
<keyword evidence="3" id="KW-1185">Reference proteome</keyword>
<evidence type="ECO:0000259" key="1">
    <source>
        <dbReference type="PROSITE" id="PS50206"/>
    </source>
</evidence>
<accession>A0A1P8KKF4</accession>
<dbReference type="STRING" id="1850254.LPB137_03775"/>
<dbReference type="AlphaFoldDB" id="A0A1P8KKF4"/>
<dbReference type="EMBL" id="CP019070">
    <property type="protein sequence ID" value="APW65015.1"/>
    <property type="molecule type" value="Genomic_DNA"/>
</dbReference>
<dbReference type="KEGG" id="alp:LPB137_03775"/>
<feature type="domain" description="Rhodanese" evidence="1">
    <location>
        <begin position="113"/>
        <end position="227"/>
    </location>
</feature>
<sequence length="230" mass="26370">MKTALLIVCLFIYSHAVKPYALQFTGIKVEHTYSNGTKEKYLIERVINSKCLNISVSKESFTDQNIATNIPNECKKTIISTKGVIQGLYINDKIKTYSEIEVMNFIFTKTLKNPESYVLVDSRKKSWFDFKTIPSAVNVPYEDLKYDEDFEEDFNEAYKNLGIKVNENNKLDFSNAKTAVFFCNGPWCPISSKSIKYLTSIGYPTNKMIWYRGGMASWESLSLSVTKNLK</sequence>
<evidence type="ECO:0000313" key="3">
    <source>
        <dbReference type="Proteomes" id="UP000186074"/>
    </source>
</evidence>
<reference evidence="2 3" key="1">
    <citation type="submission" date="2017-01" db="EMBL/GenBank/DDBJ databases">
        <title>Genome sequencing of Arcobacter sp. LPB0137.</title>
        <authorList>
            <person name="Lee G.-W."/>
            <person name="Yi H."/>
        </authorList>
    </citation>
    <scope>NUCLEOTIDE SEQUENCE [LARGE SCALE GENOMIC DNA]</scope>
    <source>
        <strain evidence="2 3">LPB0137</strain>
    </source>
</reference>
<dbReference type="InterPro" id="IPR001763">
    <property type="entry name" value="Rhodanese-like_dom"/>
</dbReference>
<dbReference type="Proteomes" id="UP000186074">
    <property type="component" value="Chromosome"/>
</dbReference>
<dbReference type="Gene3D" id="3.40.250.10">
    <property type="entry name" value="Rhodanese-like domain"/>
    <property type="match status" value="1"/>
</dbReference>
<organism evidence="2 3">
    <name type="scientific">Poseidonibacter parvus</name>
    <dbReference type="NCBI Taxonomy" id="1850254"/>
    <lineage>
        <taxon>Bacteria</taxon>
        <taxon>Pseudomonadati</taxon>
        <taxon>Campylobacterota</taxon>
        <taxon>Epsilonproteobacteria</taxon>
        <taxon>Campylobacterales</taxon>
        <taxon>Arcobacteraceae</taxon>
        <taxon>Poseidonibacter</taxon>
    </lineage>
</organism>
<dbReference type="Pfam" id="PF00581">
    <property type="entry name" value="Rhodanese"/>
    <property type="match status" value="1"/>
</dbReference>
<dbReference type="SUPFAM" id="SSF52821">
    <property type="entry name" value="Rhodanese/Cell cycle control phosphatase"/>
    <property type="match status" value="1"/>
</dbReference>
<gene>
    <name evidence="2" type="ORF">LPB137_03775</name>
</gene>
<proteinExistence type="predicted"/>
<dbReference type="PROSITE" id="PS50206">
    <property type="entry name" value="RHODANESE_3"/>
    <property type="match status" value="1"/>
</dbReference>
<dbReference type="SMART" id="SM00450">
    <property type="entry name" value="RHOD"/>
    <property type="match status" value="1"/>
</dbReference>
<protein>
    <recommendedName>
        <fullName evidence="1">Rhodanese domain-containing protein</fullName>
    </recommendedName>
</protein>